<dbReference type="HOGENOM" id="CLU_2697071_0_0_0"/>
<evidence type="ECO:0000313" key="1">
    <source>
        <dbReference type="EMBL" id="GAK57409.1"/>
    </source>
</evidence>
<gene>
    <name evidence="1" type="ORF">U27_04376</name>
</gene>
<dbReference type="SUPFAM" id="SSF57889">
    <property type="entry name" value="Cysteine-rich domain"/>
    <property type="match status" value="1"/>
</dbReference>
<evidence type="ECO:0000313" key="2">
    <source>
        <dbReference type="Proteomes" id="UP000030661"/>
    </source>
</evidence>
<dbReference type="AlphaFoldDB" id="A0A081BYK4"/>
<dbReference type="Proteomes" id="UP000030661">
    <property type="component" value="Unassembled WGS sequence"/>
</dbReference>
<dbReference type="InterPro" id="IPR046349">
    <property type="entry name" value="C1-like_sf"/>
</dbReference>
<sequence>MSPVQYTCGQCQGTRFPEGMYIYWCSLCKTYIHPGCWEAHAARHLDEQPSGVTAHQEPRRGKISAYGIIQWDN</sequence>
<accession>A0A081BYK4</accession>
<reference evidence="1" key="1">
    <citation type="journal article" date="2015" name="PeerJ">
        <title>First genomic representation of candidate bacterial phylum KSB3 points to enhanced environmental sensing as a trigger of wastewater bulking.</title>
        <authorList>
            <person name="Sekiguchi Y."/>
            <person name="Ohashi A."/>
            <person name="Parks D.H."/>
            <person name="Yamauchi T."/>
            <person name="Tyson G.W."/>
            <person name="Hugenholtz P."/>
        </authorList>
    </citation>
    <scope>NUCLEOTIDE SEQUENCE [LARGE SCALE GENOMIC DNA]</scope>
</reference>
<protein>
    <submittedName>
        <fullName evidence="1">Uncharacterized protein</fullName>
    </submittedName>
</protein>
<keyword evidence="2" id="KW-1185">Reference proteome</keyword>
<dbReference type="EMBL" id="DF820466">
    <property type="protein sequence ID" value="GAK57409.1"/>
    <property type="molecule type" value="Genomic_DNA"/>
</dbReference>
<name>A0A081BYK4_VECG1</name>
<organism evidence="1">
    <name type="scientific">Vecturithrix granuli</name>
    <dbReference type="NCBI Taxonomy" id="1499967"/>
    <lineage>
        <taxon>Bacteria</taxon>
        <taxon>Candidatus Moduliflexota</taxon>
        <taxon>Candidatus Vecturitrichia</taxon>
        <taxon>Candidatus Vecturitrichales</taxon>
        <taxon>Candidatus Vecturitrichaceae</taxon>
        <taxon>Candidatus Vecturithrix</taxon>
    </lineage>
</organism>
<proteinExistence type="predicted"/>